<dbReference type="AlphaFoldDB" id="A0A9J6R8J3"/>
<evidence type="ECO:0000313" key="1">
    <source>
        <dbReference type="EMBL" id="MCZ0701601.1"/>
    </source>
</evidence>
<keyword evidence="2" id="KW-1185">Reference proteome</keyword>
<reference evidence="1" key="1">
    <citation type="submission" date="2022-11" db="EMBL/GenBank/DDBJ databases">
        <title>WGS of Natronobacillus azotifigens 24KS-1, an anaerobic diazotrophic haloalkaliphile from soda-rich habitats.</title>
        <authorList>
            <person name="Sorokin D.Y."/>
            <person name="Merkel A.Y."/>
        </authorList>
    </citation>
    <scope>NUCLEOTIDE SEQUENCE</scope>
    <source>
        <strain evidence="1">24KS-1</strain>
    </source>
</reference>
<dbReference type="Proteomes" id="UP001084197">
    <property type="component" value="Unassembled WGS sequence"/>
</dbReference>
<proteinExistence type="predicted"/>
<gene>
    <name evidence="1" type="ORF">OWO01_00045</name>
</gene>
<dbReference type="RefSeq" id="WP_268778373.1">
    <property type="nucleotide sequence ID" value="NZ_JAPRAT010000001.1"/>
</dbReference>
<sequence>MKKKLSLKELFKLAKGTDTDCCDKEASKKSCCTLNEVAKSNDTGDNQNKN</sequence>
<name>A0A9J6R8J3_9BACI</name>
<comment type="caution">
    <text evidence="1">The sequence shown here is derived from an EMBL/GenBank/DDBJ whole genome shotgun (WGS) entry which is preliminary data.</text>
</comment>
<protein>
    <submittedName>
        <fullName evidence="1">Uncharacterized protein</fullName>
    </submittedName>
</protein>
<accession>A0A9J6R8J3</accession>
<organism evidence="1 2">
    <name type="scientific">Natronobacillus azotifigens</name>
    <dbReference type="NCBI Taxonomy" id="472978"/>
    <lineage>
        <taxon>Bacteria</taxon>
        <taxon>Bacillati</taxon>
        <taxon>Bacillota</taxon>
        <taxon>Bacilli</taxon>
        <taxon>Bacillales</taxon>
        <taxon>Bacillaceae</taxon>
        <taxon>Natronobacillus</taxon>
    </lineage>
</organism>
<dbReference type="EMBL" id="JAPRAT010000001">
    <property type="protein sequence ID" value="MCZ0701601.1"/>
    <property type="molecule type" value="Genomic_DNA"/>
</dbReference>
<evidence type="ECO:0000313" key="2">
    <source>
        <dbReference type="Proteomes" id="UP001084197"/>
    </source>
</evidence>